<dbReference type="Proteomes" id="UP001500403">
    <property type="component" value="Unassembled WGS sequence"/>
</dbReference>
<proteinExistence type="predicted"/>
<gene>
    <name evidence="2" type="ORF">GCM10010446_68240</name>
</gene>
<organism evidence="2 3">
    <name type="scientific">Streptomyces enissocaesilis</name>
    <dbReference type="NCBI Taxonomy" id="332589"/>
    <lineage>
        <taxon>Bacteria</taxon>
        <taxon>Bacillati</taxon>
        <taxon>Actinomycetota</taxon>
        <taxon>Actinomycetes</taxon>
        <taxon>Kitasatosporales</taxon>
        <taxon>Streptomycetaceae</taxon>
        <taxon>Streptomyces</taxon>
        <taxon>Streptomyces rochei group</taxon>
    </lineage>
</organism>
<protein>
    <submittedName>
        <fullName evidence="2">Uncharacterized protein</fullName>
    </submittedName>
</protein>
<feature type="region of interest" description="Disordered" evidence="1">
    <location>
        <begin position="1"/>
        <end position="69"/>
    </location>
</feature>
<evidence type="ECO:0000256" key="1">
    <source>
        <dbReference type="SAM" id="MobiDB-lite"/>
    </source>
</evidence>
<comment type="caution">
    <text evidence="2">The sequence shown here is derived from an EMBL/GenBank/DDBJ whole genome shotgun (WGS) entry which is preliminary data.</text>
</comment>
<reference evidence="2 3" key="1">
    <citation type="journal article" date="2019" name="Int. J. Syst. Evol. Microbiol.">
        <title>The Global Catalogue of Microorganisms (GCM) 10K type strain sequencing project: providing services to taxonomists for standard genome sequencing and annotation.</title>
        <authorList>
            <consortium name="The Broad Institute Genomics Platform"/>
            <consortium name="The Broad Institute Genome Sequencing Center for Infectious Disease"/>
            <person name="Wu L."/>
            <person name="Ma J."/>
        </authorList>
    </citation>
    <scope>NUCLEOTIDE SEQUENCE [LARGE SCALE GENOMIC DNA]</scope>
    <source>
        <strain evidence="2 3">JCM 9088</strain>
    </source>
</reference>
<evidence type="ECO:0000313" key="2">
    <source>
        <dbReference type="EMBL" id="GAA2974293.1"/>
    </source>
</evidence>
<accession>A0ABN3XQ90</accession>
<sequence>MPADFTPDLAREPHDADDQAPAGGVDQVPPQAPSTGPSIAPSRADLPARRVSAGQPRQNRAPGTFDHPSKTVSYMAGYPLCWSWGVDGGDGSFRTDCGRSRSR</sequence>
<dbReference type="EMBL" id="BAAAUD010000114">
    <property type="protein sequence ID" value="GAA2974293.1"/>
    <property type="molecule type" value="Genomic_DNA"/>
</dbReference>
<name>A0ABN3XQ90_9ACTN</name>
<evidence type="ECO:0000313" key="3">
    <source>
        <dbReference type="Proteomes" id="UP001500403"/>
    </source>
</evidence>
<keyword evidence="3" id="KW-1185">Reference proteome</keyword>